<evidence type="ECO:0000313" key="3">
    <source>
        <dbReference type="Proteomes" id="UP000239757"/>
    </source>
</evidence>
<protein>
    <recommendedName>
        <fullName evidence="4">Magnesium transporter</fullName>
    </recommendedName>
</protein>
<comment type="similarity">
    <text evidence="1">Belongs to the CorA metal ion transporter (MIT) (TC 1.A.35.5) family.</text>
</comment>
<name>A0A2P5YEC9_GOSBA</name>
<dbReference type="AlphaFoldDB" id="A0A2P5YEC9"/>
<dbReference type="GO" id="GO:0015095">
    <property type="term" value="F:magnesium ion transmembrane transporter activity"/>
    <property type="evidence" value="ECO:0007669"/>
    <property type="project" value="TreeGrafter"/>
</dbReference>
<dbReference type="FunFam" id="2.40.128.330:FF:000001">
    <property type="entry name" value="Magnesium transporter MRS2-1"/>
    <property type="match status" value="1"/>
</dbReference>
<evidence type="ECO:0000256" key="1">
    <source>
        <dbReference type="ARBA" id="ARBA00007535"/>
    </source>
</evidence>
<dbReference type="Proteomes" id="UP000239757">
    <property type="component" value="Unassembled WGS sequence"/>
</dbReference>
<dbReference type="Pfam" id="PF22099">
    <property type="entry name" value="MRS2-like"/>
    <property type="match status" value="1"/>
</dbReference>
<gene>
    <name evidence="2" type="ORF">GOBAR_AA06648</name>
</gene>
<reference evidence="2 3" key="1">
    <citation type="submission" date="2015-01" db="EMBL/GenBank/DDBJ databases">
        <title>Genome of allotetraploid Gossypium barbadense reveals genomic plasticity and fiber elongation in cotton evolution.</title>
        <authorList>
            <person name="Chen X."/>
            <person name="Liu X."/>
            <person name="Zhao B."/>
            <person name="Zheng H."/>
            <person name="Hu Y."/>
            <person name="Lu G."/>
            <person name="Yang C."/>
            <person name="Chen J."/>
            <person name="Shan C."/>
            <person name="Zhang L."/>
            <person name="Zhou Y."/>
            <person name="Wang L."/>
            <person name="Guo W."/>
            <person name="Bai Y."/>
            <person name="Ruan J."/>
            <person name="Shangguan X."/>
            <person name="Mao Y."/>
            <person name="Jiang J."/>
            <person name="Zhu Y."/>
            <person name="Lei J."/>
            <person name="Kang H."/>
            <person name="Chen S."/>
            <person name="He X."/>
            <person name="Wang R."/>
            <person name="Wang Y."/>
            <person name="Chen J."/>
            <person name="Wang L."/>
            <person name="Yu S."/>
            <person name="Wang B."/>
            <person name="Wei J."/>
            <person name="Song S."/>
            <person name="Lu X."/>
            <person name="Gao Z."/>
            <person name="Gu W."/>
            <person name="Deng X."/>
            <person name="Ma D."/>
            <person name="Wang S."/>
            <person name="Liang W."/>
            <person name="Fang L."/>
            <person name="Cai C."/>
            <person name="Zhu X."/>
            <person name="Zhou B."/>
            <person name="Zhang Y."/>
            <person name="Chen Z."/>
            <person name="Xu S."/>
            <person name="Zhu R."/>
            <person name="Wang S."/>
            <person name="Zhang T."/>
            <person name="Zhao G."/>
        </authorList>
    </citation>
    <scope>NUCLEOTIDE SEQUENCE [LARGE SCALE GENOMIC DNA]</scope>
    <source>
        <strain evidence="3">cv. Xinhai21</strain>
        <tissue evidence="2">Leaf</tissue>
    </source>
</reference>
<dbReference type="PANTHER" id="PTHR13890:SF46">
    <property type="entry name" value="MAGNESIUM TRANSPORTER"/>
    <property type="match status" value="1"/>
</dbReference>
<dbReference type="PANTHER" id="PTHR13890">
    <property type="entry name" value="RNA SPLICING PROTEIN MRS2, MITOCHONDRIAL"/>
    <property type="match status" value="1"/>
</dbReference>
<evidence type="ECO:0008006" key="4">
    <source>
        <dbReference type="Google" id="ProtNLM"/>
    </source>
</evidence>
<evidence type="ECO:0000313" key="2">
    <source>
        <dbReference type="EMBL" id="PPS13953.1"/>
    </source>
</evidence>
<accession>A0A2P5YEC9</accession>
<organism evidence="2 3">
    <name type="scientific">Gossypium barbadense</name>
    <name type="common">Sea Island cotton</name>
    <name type="synonym">Hibiscus barbadensis</name>
    <dbReference type="NCBI Taxonomy" id="3634"/>
    <lineage>
        <taxon>Eukaryota</taxon>
        <taxon>Viridiplantae</taxon>
        <taxon>Streptophyta</taxon>
        <taxon>Embryophyta</taxon>
        <taxon>Tracheophyta</taxon>
        <taxon>Spermatophyta</taxon>
        <taxon>Magnoliopsida</taxon>
        <taxon>eudicotyledons</taxon>
        <taxon>Gunneridae</taxon>
        <taxon>Pentapetalae</taxon>
        <taxon>rosids</taxon>
        <taxon>malvids</taxon>
        <taxon>Malvales</taxon>
        <taxon>Malvaceae</taxon>
        <taxon>Malvoideae</taxon>
        <taxon>Gossypium</taxon>
    </lineage>
</organism>
<dbReference type="InterPro" id="IPR039204">
    <property type="entry name" value="MRS2-like"/>
</dbReference>
<dbReference type="OrthoDB" id="10251508at2759"/>
<dbReference type="EMBL" id="KZ663298">
    <property type="protein sequence ID" value="PPS13953.1"/>
    <property type="molecule type" value="Genomic_DNA"/>
</dbReference>
<sequence>MTRQVYFVPAAETQVASVKKKTAVTTSWVSVDAKGQGTVLDVDKYAIMRLVQIHARDLRVLDPMLSYPSTVLGREKVIVLNLEHIKAIITAEENFHLNSGHWK</sequence>
<proteinExistence type="inferred from homology"/>
<dbReference type="Gene3D" id="2.40.128.330">
    <property type="match status" value="1"/>
</dbReference>